<dbReference type="InterPro" id="IPR013078">
    <property type="entry name" value="His_Pase_superF_clade-1"/>
</dbReference>
<accession>A0A1Q2D4E1</accession>
<dbReference type="Proteomes" id="UP000188246">
    <property type="component" value="Chromosome"/>
</dbReference>
<evidence type="ECO:0000313" key="1">
    <source>
        <dbReference type="EMBL" id="AQP53223.1"/>
    </source>
</evidence>
<dbReference type="OrthoDB" id="9782128at2"/>
<gene>
    <name evidence="1" type="ORF">BW732_02555</name>
</gene>
<dbReference type="SMART" id="SM00855">
    <property type="entry name" value="PGAM"/>
    <property type="match status" value="1"/>
</dbReference>
<dbReference type="KEGG" id="vpi:BW732_02555"/>
<reference evidence="1 2" key="1">
    <citation type="journal article" date="2010" name="Int. J. Syst. Evol. Microbiol.">
        <title>Vagococcus penaei sp. nov., isolated from spoilage microbiota of cooked shrimp (Penaeus vannamei).</title>
        <authorList>
            <person name="Jaffres E."/>
            <person name="Prevost H."/>
            <person name="Rossero A."/>
            <person name="Joffraud J.J."/>
            <person name="Dousset X."/>
        </authorList>
    </citation>
    <scope>NUCLEOTIDE SEQUENCE [LARGE SCALE GENOMIC DNA]</scope>
    <source>
        <strain evidence="1 2">CD276</strain>
    </source>
</reference>
<protein>
    <submittedName>
        <fullName evidence="1">Uncharacterized protein</fullName>
    </submittedName>
</protein>
<name>A0A1Q2D4E1_9ENTE</name>
<dbReference type="RefSeq" id="WP_077275318.1">
    <property type="nucleotide sequence ID" value="NZ_CP019609.1"/>
</dbReference>
<dbReference type="GO" id="GO:0005737">
    <property type="term" value="C:cytoplasm"/>
    <property type="evidence" value="ECO:0007669"/>
    <property type="project" value="TreeGrafter"/>
</dbReference>
<dbReference type="Pfam" id="PF00300">
    <property type="entry name" value="His_Phos_1"/>
    <property type="match status" value="1"/>
</dbReference>
<dbReference type="GO" id="GO:0016791">
    <property type="term" value="F:phosphatase activity"/>
    <property type="evidence" value="ECO:0007669"/>
    <property type="project" value="TreeGrafter"/>
</dbReference>
<proteinExistence type="predicted"/>
<sequence length="207" mass="23025">MTTFYCVRHGKTEFNRDEIFQGGLVDSPLLPEGIEGATLAGKALKSISFDQVVVSPQKRAQDTALAIINQHSEPLTINTLEHLREMTFGEWDGKKQADYENHPQFISLVNAPNLYDPSEFGGETYEALIDRTTNVFRTLATDYPDDTILVVAHGLTLLASLHSLTGGKVADIRKNGFLDNTSITVMEHNIDTDSFTITDWNNTNHLN</sequence>
<keyword evidence="2" id="KW-1185">Reference proteome</keyword>
<dbReference type="EMBL" id="CP019609">
    <property type="protein sequence ID" value="AQP53223.1"/>
    <property type="molecule type" value="Genomic_DNA"/>
</dbReference>
<dbReference type="CDD" id="cd07067">
    <property type="entry name" value="HP_PGM_like"/>
    <property type="match status" value="1"/>
</dbReference>
<dbReference type="InterPro" id="IPR050275">
    <property type="entry name" value="PGM_Phosphatase"/>
</dbReference>
<dbReference type="STRING" id="633807.BW732_02555"/>
<dbReference type="PANTHER" id="PTHR48100">
    <property type="entry name" value="BROAD-SPECIFICITY PHOSPHATASE YOR283W-RELATED"/>
    <property type="match status" value="1"/>
</dbReference>
<dbReference type="Gene3D" id="3.40.50.1240">
    <property type="entry name" value="Phosphoglycerate mutase-like"/>
    <property type="match status" value="1"/>
</dbReference>
<dbReference type="SUPFAM" id="SSF53254">
    <property type="entry name" value="Phosphoglycerate mutase-like"/>
    <property type="match status" value="1"/>
</dbReference>
<dbReference type="InterPro" id="IPR029033">
    <property type="entry name" value="His_PPase_superfam"/>
</dbReference>
<dbReference type="PANTHER" id="PTHR48100:SF1">
    <property type="entry name" value="HISTIDINE PHOSPHATASE FAMILY PROTEIN-RELATED"/>
    <property type="match status" value="1"/>
</dbReference>
<dbReference type="AlphaFoldDB" id="A0A1Q2D4E1"/>
<organism evidence="1 2">
    <name type="scientific">Vagococcus penaei</name>
    <dbReference type="NCBI Taxonomy" id="633807"/>
    <lineage>
        <taxon>Bacteria</taxon>
        <taxon>Bacillati</taxon>
        <taxon>Bacillota</taxon>
        <taxon>Bacilli</taxon>
        <taxon>Lactobacillales</taxon>
        <taxon>Enterococcaceae</taxon>
        <taxon>Vagococcus</taxon>
    </lineage>
</organism>
<evidence type="ECO:0000313" key="2">
    <source>
        <dbReference type="Proteomes" id="UP000188246"/>
    </source>
</evidence>